<organism evidence="1 2">
    <name type="scientific">Araneus ventricosus</name>
    <name type="common">Orbweaver spider</name>
    <name type="synonym">Epeira ventricosa</name>
    <dbReference type="NCBI Taxonomy" id="182803"/>
    <lineage>
        <taxon>Eukaryota</taxon>
        <taxon>Metazoa</taxon>
        <taxon>Ecdysozoa</taxon>
        <taxon>Arthropoda</taxon>
        <taxon>Chelicerata</taxon>
        <taxon>Arachnida</taxon>
        <taxon>Araneae</taxon>
        <taxon>Araneomorphae</taxon>
        <taxon>Entelegynae</taxon>
        <taxon>Araneoidea</taxon>
        <taxon>Araneidae</taxon>
        <taxon>Araneus</taxon>
    </lineage>
</organism>
<protein>
    <submittedName>
        <fullName evidence="1">Uncharacterized protein</fullName>
    </submittedName>
</protein>
<name>A0A4Y2U513_ARAVE</name>
<dbReference type="EMBL" id="BGPR01032947">
    <property type="protein sequence ID" value="GBO06677.1"/>
    <property type="molecule type" value="Genomic_DNA"/>
</dbReference>
<dbReference type="Proteomes" id="UP000499080">
    <property type="component" value="Unassembled WGS sequence"/>
</dbReference>
<keyword evidence="2" id="KW-1185">Reference proteome</keyword>
<sequence>MREEEGVGIGKGLDCVGETEVHEAVESFQFPNLTLSSVHALKSFIKTLKPISHQAWTKFHHIVKSTSKFILYIRNECLMQNCYFPNVGKPLWWSYSLNSDLSLPQNYLVQSHCLLLE</sequence>
<comment type="caution">
    <text evidence="1">The sequence shown here is derived from an EMBL/GenBank/DDBJ whole genome shotgun (WGS) entry which is preliminary data.</text>
</comment>
<dbReference type="AlphaFoldDB" id="A0A4Y2U513"/>
<proteinExistence type="predicted"/>
<evidence type="ECO:0000313" key="2">
    <source>
        <dbReference type="Proteomes" id="UP000499080"/>
    </source>
</evidence>
<evidence type="ECO:0000313" key="1">
    <source>
        <dbReference type="EMBL" id="GBO06677.1"/>
    </source>
</evidence>
<reference evidence="1 2" key="1">
    <citation type="journal article" date="2019" name="Sci. Rep.">
        <title>Orb-weaving spider Araneus ventricosus genome elucidates the spidroin gene catalogue.</title>
        <authorList>
            <person name="Kono N."/>
            <person name="Nakamura H."/>
            <person name="Ohtoshi R."/>
            <person name="Moran D.A.P."/>
            <person name="Shinohara A."/>
            <person name="Yoshida Y."/>
            <person name="Fujiwara M."/>
            <person name="Mori M."/>
            <person name="Tomita M."/>
            <person name="Arakawa K."/>
        </authorList>
    </citation>
    <scope>NUCLEOTIDE SEQUENCE [LARGE SCALE GENOMIC DNA]</scope>
</reference>
<accession>A0A4Y2U513</accession>
<gene>
    <name evidence="1" type="ORF">AVEN_79356_1</name>
</gene>